<evidence type="ECO:0000256" key="1">
    <source>
        <dbReference type="ARBA" id="ARBA00001927"/>
    </source>
</evidence>
<keyword evidence="3 8" id="KW-0479">Metal-binding</keyword>
<keyword evidence="2 8" id="KW-0813">Transport</keyword>
<gene>
    <name evidence="10" type="ORF">HGA08_29895</name>
</gene>
<evidence type="ECO:0000256" key="5">
    <source>
        <dbReference type="ARBA" id="ARBA00023004"/>
    </source>
</evidence>
<evidence type="ECO:0000259" key="9">
    <source>
        <dbReference type="PROSITE" id="PS51379"/>
    </source>
</evidence>
<dbReference type="PANTHER" id="PTHR36923:SF3">
    <property type="entry name" value="FERREDOXIN"/>
    <property type="match status" value="1"/>
</dbReference>
<dbReference type="AlphaFoldDB" id="A0A846Y990"/>
<feature type="domain" description="4Fe-4S ferredoxin-type" evidence="9">
    <location>
        <begin position="1"/>
        <end position="29"/>
    </location>
</feature>
<dbReference type="PRINTS" id="PR00352">
    <property type="entry name" value="3FE4SFRDOXIN"/>
</dbReference>
<dbReference type="Proteomes" id="UP000565711">
    <property type="component" value="Unassembled WGS sequence"/>
</dbReference>
<name>A0A846Y990_9NOCA</name>
<evidence type="ECO:0000313" key="11">
    <source>
        <dbReference type="Proteomes" id="UP000565711"/>
    </source>
</evidence>
<dbReference type="SUPFAM" id="SSF54862">
    <property type="entry name" value="4Fe-4S ferredoxins"/>
    <property type="match status" value="1"/>
</dbReference>
<dbReference type="InterPro" id="IPR051269">
    <property type="entry name" value="Fe-S_cluster_ET"/>
</dbReference>
<dbReference type="InterPro" id="IPR017896">
    <property type="entry name" value="4Fe4S_Fe-S-bd"/>
</dbReference>
<dbReference type="InterPro" id="IPR001080">
    <property type="entry name" value="3Fe4S_ferredoxin"/>
</dbReference>
<dbReference type="Pfam" id="PF13370">
    <property type="entry name" value="Fer4_13"/>
    <property type="match status" value="1"/>
</dbReference>
<proteinExistence type="predicted"/>
<protein>
    <recommendedName>
        <fullName evidence="8">Ferredoxin</fullName>
    </recommendedName>
</protein>
<evidence type="ECO:0000256" key="4">
    <source>
        <dbReference type="ARBA" id="ARBA00022982"/>
    </source>
</evidence>
<dbReference type="GO" id="GO:0051538">
    <property type="term" value="F:3 iron, 4 sulfur cluster binding"/>
    <property type="evidence" value="ECO:0007669"/>
    <property type="project" value="UniProtKB-KW"/>
</dbReference>
<dbReference type="PANTHER" id="PTHR36923">
    <property type="entry name" value="FERREDOXIN"/>
    <property type="match status" value="1"/>
</dbReference>
<reference evidence="10 11" key="1">
    <citation type="submission" date="2020-04" db="EMBL/GenBank/DDBJ databases">
        <title>MicrobeNet Type strains.</title>
        <authorList>
            <person name="Nicholson A.C."/>
        </authorList>
    </citation>
    <scope>NUCLEOTIDE SEQUENCE [LARGE SCALE GENOMIC DNA]</scope>
    <source>
        <strain evidence="10 11">JCM 12354</strain>
    </source>
</reference>
<keyword evidence="7" id="KW-0003">3Fe-4S</keyword>
<organism evidence="10 11">
    <name type="scientific">Nocardia vermiculata</name>
    <dbReference type="NCBI Taxonomy" id="257274"/>
    <lineage>
        <taxon>Bacteria</taxon>
        <taxon>Bacillati</taxon>
        <taxon>Actinomycetota</taxon>
        <taxon>Actinomycetes</taxon>
        <taxon>Mycobacteriales</taxon>
        <taxon>Nocardiaceae</taxon>
        <taxon>Nocardia</taxon>
    </lineage>
</organism>
<evidence type="ECO:0000313" key="10">
    <source>
        <dbReference type="EMBL" id="NKY54402.1"/>
    </source>
</evidence>
<comment type="cofactor">
    <cofactor evidence="1">
        <name>[3Fe-4S] cluster</name>
        <dbReference type="ChEBI" id="CHEBI:21137"/>
    </cofactor>
</comment>
<evidence type="ECO:0000256" key="3">
    <source>
        <dbReference type="ARBA" id="ARBA00022723"/>
    </source>
</evidence>
<comment type="function">
    <text evidence="8">Ferredoxins are iron-sulfur proteins that transfer electrons in a wide variety of metabolic reactions.</text>
</comment>
<dbReference type="Gene3D" id="3.30.70.20">
    <property type="match status" value="1"/>
</dbReference>
<keyword evidence="11" id="KW-1185">Reference proteome</keyword>
<evidence type="ECO:0000256" key="2">
    <source>
        <dbReference type="ARBA" id="ARBA00022448"/>
    </source>
</evidence>
<dbReference type="PROSITE" id="PS51379">
    <property type="entry name" value="4FE4S_FER_2"/>
    <property type="match status" value="1"/>
</dbReference>
<dbReference type="GO" id="GO:0009055">
    <property type="term" value="F:electron transfer activity"/>
    <property type="evidence" value="ECO:0007669"/>
    <property type="project" value="UniProtKB-UniRule"/>
</dbReference>
<evidence type="ECO:0000256" key="6">
    <source>
        <dbReference type="ARBA" id="ARBA00023014"/>
    </source>
</evidence>
<evidence type="ECO:0000256" key="7">
    <source>
        <dbReference type="ARBA" id="ARBA00023291"/>
    </source>
</evidence>
<sequence length="67" mass="7079">MKITVDRDACIGAGMCALTAPHLFDQDDNGTSLVTEPSQAPARHADAERAWLSCPAAAVLLDGRRAE</sequence>
<comment type="caution">
    <text evidence="10">The sequence shown here is derived from an EMBL/GenBank/DDBJ whole genome shotgun (WGS) entry which is preliminary data.</text>
</comment>
<keyword evidence="6 8" id="KW-0411">Iron-sulfur</keyword>
<dbReference type="GO" id="GO:0005506">
    <property type="term" value="F:iron ion binding"/>
    <property type="evidence" value="ECO:0007669"/>
    <property type="project" value="UniProtKB-UniRule"/>
</dbReference>
<accession>A0A846Y990</accession>
<dbReference type="RefSeq" id="WP_067881369.1">
    <property type="nucleotide sequence ID" value="NZ_JAAXOP010000029.1"/>
</dbReference>
<keyword evidence="5 8" id="KW-0408">Iron</keyword>
<keyword evidence="4 8" id="KW-0249">Electron transport</keyword>
<dbReference type="EMBL" id="JAAXOP010000029">
    <property type="protein sequence ID" value="NKY54402.1"/>
    <property type="molecule type" value="Genomic_DNA"/>
</dbReference>
<evidence type="ECO:0000256" key="8">
    <source>
        <dbReference type="RuleBase" id="RU368020"/>
    </source>
</evidence>